<evidence type="ECO:0000259" key="1">
    <source>
        <dbReference type="Pfam" id="PF00534"/>
    </source>
</evidence>
<proteinExistence type="predicted"/>
<dbReference type="SUPFAM" id="SSF53756">
    <property type="entry name" value="UDP-Glycosyltransferase/glycogen phosphorylase"/>
    <property type="match status" value="1"/>
</dbReference>
<protein>
    <submittedName>
        <fullName evidence="2">Selenoneine biosynthesis selenosugar synthase SenB</fullName>
    </submittedName>
</protein>
<name>A0ABV7LU73_9GAMM</name>
<dbReference type="PANTHER" id="PTHR46660:SF2">
    <property type="entry name" value="GLYCOSYLTRANSFERASE 1 DOMAIN-CONTAINING PROTEIN 1"/>
    <property type="match status" value="1"/>
</dbReference>
<dbReference type="Pfam" id="PF00534">
    <property type="entry name" value="Glycos_transf_1"/>
    <property type="match status" value="1"/>
</dbReference>
<comment type="caution">
    <text evidence="2">The sequence shown here is derived from an EMBL/GenBank/DDBJ whole genome shotgun (WGS) entry which is preliminary data.</text>
</comment>
<dbReference type="EMBL" id="JBHRUG010000048">
    <property type="protein sequence ID" value="MFC3286018.1"/>
    <property type="molecule type" value="Genomic_DNA"/>
</dbReference>
<sequence length="345" mass="37857">MLKIALITPAGRGSRAGNRATATRWAGLLRELGCRVQLAGPGDDLHQLRLSTSPPDLVIALHAWRSHAAIRACRQSFPECPLIVVLAGTDVYRFQHSHPEVVHDSLEHATALIGLHACVADDIPARFRSRLHTVLQSAPTLPPGAPEPGRRHFHILVAGHLREEKDSLRTALAVRDLPSTSRLRVVQLGRAYSDEWADAARKEMASNPRYQWYGDVPHWRVRQWMARARLMVISSRMEGGANVVSEACVAGLPVIASDIPGNRGLLGSDYPGYFPVADTGALRECLLRAERDPAFVATLRERVVAQAPRFRPEAEREALARVIAACGLTPCEPACREPAVRESLP</sequence>
<evidence type="ECO:0000313" key="2">
    <source>
        <dbReference type="EMBL" id="MFC3286018.1"/>
    </source>
</evidence>
<dbReference type="NCBIfam" id="TIGR04348">
    <property type="entry name" value="selenoneine biosynthesis selenosugar synthase SenB"/>
    <property type="match status" value="1"/>
</dbReference>
<feature type="domain" description="Glycosyl transferase family 1" evidence="1">
    <location>
        <begin position="155"/>
        <end position="302"/>
    </location>
</feature>
<dbReference type="Proteomes" id="UP001595579">
    <property type="component" value="Unassembled WGS sequence"/>
</dbReference>
<reference evidence="3" key="1">
    <citation type="journal article" date="2019" name="Int. J. Syst. Evol. Microbiol.">
        <title>The Global Catalogue of Microorganisms (GCM) 10K type strain sequencing project: providing services to taxonomists for standard genome sequencing and annotation.</title>
        <authorList>
            <consortium name="The Broad Institute Genomics Platform"/>
            <consortium name="The Broad Institute Genome Sequencing Center for Infectious Disease"/>
            <person name="Wu L."/>
            <person name="Ma J."/>
        </authorList>
    </citation>
    <scope>NUCLEOTIDE SEQUENCE [LARGE SCALE GENOMIC DNA]</scope>
    <source>
        <strain evidence="3">CECT 7698</strain>
    </source>
</reference>
<dbReference type="Gene3D" id="3.40.50.2000">
    <property type="entry name" value="Glycogen Phosphorylase B"/>
    <property type="match status" value="1"/>
</dbReference>
<dbReference type="CDD" id="cd03801">
    <property type="entry name" value="GT4_PimA-like"/>
    <property type="match status" value="1"/>
</dbReference>
<organism evidence="2 3">
    <name type="scientific">Litchfieldella rifensis</name>
    <dbReference type="NCBI Taxonomy" id="762643"/>
    <lineage>
        <taxon>Bacteria</taxon>
        <taxon>Pseudomonadati</taxon>
        <taxon>Pseudomonadota</taxon>
        <taxon>Gammaproteobacteria</taxon>
        <taxon>Oceanospirillales</taxon>
        <taxon>Halomonadaceae</taxon>
        <taxon>Litchfieldella</taxon>
    </lineage>
</organism>
<keyword evidence="3" id="KW-1185">Reference proteome</keyword>
<accession>A0ABV7LU73</accession>
<gene>
    <name evidence="2" type="primary">senB</name>
    <name evidence="2" type="ORF">ACFOEV_20675</name>
</gene>
<dbReference type="InterPro" id="IPR027627">
    <property type="entry name" value="Glycosyltransferase_put"/>
</dbReference>
<dbReference type="InterPro" id="IPR052622">
    <property type="entry name" value="Glycosyltransferase_G1"/>
</dbReference>
<dbReference type="PANTHER" id="PTHR46660">
    <property type="match status" value="1"/>
</dbReference>
<dbReference type="RefSeq" id="WP_386776784.1">
    <property type="nucleotide sequence ID" value="NZ_JBHRUG010000048.1"/>
</dbReference>
<dbReference type="InterPro" id="IPR001296">
    <property type="entry name" value="Glyco_trans_1"/>
</dbReference>
<evidence type="ECO:0000313" key="3">
    <source>
        <dbReference type="Proteomes" id="UP001595579"/>
    </source>
</evidence>